<dbReference type="EMBL" id="JACXZA010000001">
    <property type="protein sequence ID" value="MBD3917837.1"/>
    <property type="molecule type" value="Genomic_DNA"/>
</dbReference>
<reference evidence="3 4" key="1">
    <citation type="submission" date="2020-09" db="EMBL/GenBank/DDBJ databases">
        <title>Paenibacillus sp. strain PR3 16S rRNA gene Genome sequencing and assembly.</title>
        <authorList>
            <person name="Kim J."/>
        </authorList>
    </citation>
    <scope>NUCLEOTIDE SEQUENCE [LARGE SCALE GENOMIC DNA]</scope>
    <source>
        <strain evidence="3 4">PR3</strain>
    </source>
</reference>
<protein>
    <submittedName>
        <fullName evidence="3">VanZ family protein</fullName>
    </submittedName>
</protein>
<feature type="transmembrane region" description="Helical" evidence="1">
    <location>
        <begin position="64"/>
        <end position="84"/>
    </location>
</feature>
<accession>A0ABR8MPB5</accession>
<gene>
    <name evidence="3" type="ORF">H8B09_03660</name>
</gene>
<dbReference type="InterPro" id="IPR053150">
    <property type="entry name" value="Teicoplanin_resist-assoc"/>
</dbReference>
<dbReference type="Proteomes" id="UP000609346">
    <property type="component" value="Unassembled WGS sequence"/>
</dbReference>
<feature type="transmembrane region" description="Helical" evidence="1">
    <location>
        <begin position="90"/>
        <end position="109"/>
    </location>
</feature>
<evidence type="ECO:0000313" key="4">
    <source>
        <dbReference type="Proteomes" id="UP000609346"/>
    </source>
</evidence>
<keyword evidence="4" id="KW-1185">Reference proteome</keyword>
<dbReference type="PROSITE" id="PS51257">
    <property type="entry name" value="PROKAR_LIPOPROTEIN"/>
    <property type="match status" value="1"/>
</dbReference>
<proteinExistence type="predicted"/>
<dbReference type="Pfam" id="PF04892">
    <property type="entry name" value="VanZ"/>
    <property type="match status" value="1"/>
</dbReference>
<feature type="transmembrane region" description="Helical" evidence="1">
    <location>
        <begin position="121"/>
        <end position="142"/>
    </location>
</feature>
<organism evidence="3 4">
    <name type="scientific">Paenibacillus terricola</name>
    <dbReference type="NCBI Taxonomy" id="2763503"/>
    <lineage>
        <taxon>Bacteria</taxon>
        <taxon>Bacillati</taxon>
        <taxon>Bacillota</taxon>
        <taxon>Bacilli</taxon>
        <taxon>Bacillales</taxon>
        <taxon>Paenibacillaceae</taxon>
        <taxon>Paenibacillus</taxon>
    </lineage>
</organism>
<dbReference type="PANTHER" id="PTHR36834:SF1">
    <property type="entry name" value="INTEGRAL MEMBRANE PROTEIN"/>
    <property type="match status" value="1"/>
</dbReference>
<feature type="transmembrane region" description="Helical" evidence="1">
    <location>
        <begin position="12"/>
        <end position="29"/>
    </location>
</feature>
<keyword evidence="1" id="KW-0812">Transmembrane</keyword>
<comment type="caution">
    <text evidence="3">The sequence shown here is derived from an EMBL/GenBank/DDBJ whole genome shotgun (WGS) entry which is preliminary data.</text>
</comment>
<evidence type="ECO:0000256" key="1">
    <source>
        <dbReference type="SAM" id="Phobius"/>
    </source>
</evidence>
<keyword evidence="1" id="KW-1133">Transmembrane helix</keyword>
<feature type="domain" description="VanZ-like" evidence="2">
    <location>
        <begin position="19"/>
        <end position="138"/>
    </location>
</feature>
<dbReference type="InterPro" id="IPR006976">
    <property type="entry name" value="VanZ-like"/>
</dbReference>
<sequence length="145" mass="16308">MYSVASKSGRRVAAGLTVLYGCILLYWMFVGFNRAHFTDYRYNFIPFDTITYFIGIAHKARGAAMLNLLGNIVLFVPFGLLLPLSAKLNPIVWTLLFAASITMLELLQLVTKRGMFDVDDIILNVFGFLIGYVVLFVVRSLLLSK</sequence>
<evidence type="ECO:0000259" key="2">
    <source>
        <dbReference type="Pfam" id="PF04892"/>
    </source>
</evidence>
<dbReference type="PANTHER" id="PTHR36834">
    <property type="entry name" value="MEMBRANE PROTEIN-RELATED"/>
    <property type="match status" value="1"/>
</dbReference>
<keyword evidence="1" id="KW-0472">Membrane</keyword>
<evidence type="ECO:0000313" key="3">
    <source>
        <dbReference type="EMBL" id="MBD3917837.1"/>
    </source>
</evidence>
<name>A0ABR8MPB5_9BACL</name>